<evidence type="ECO:0000256" key="2">
    <source>
        <dbReference type="SAM" id="SignalP"/>
    </source>
</evidence>
<feature type="compositionally biased region" description="Polar residues" evidence="1">
    <location>
        <begin position="42"/>
        <end position="64"/>
    </location>
</feature>
<dbReference type="EMBL" id="HBIO01007151">
    <property type="protein sequence ID" value="CAE0460471.1"/>
    <property type="molecule type" value="Transcribed_RNA"/>
</dbReference>
<evidence type="ECO:0000313" key="3">
    <source>
        <dbReference type="EMBL" id="CAE0460471.1"/>
    </source>
</evidence>
<proteinExistence type="predicted"/>
<dbReference type="PROSITE" id="PS51257">
    <property type="entry name" value="PROKAR_LIPOPROTEIN"/>
    <property type="match status" value="1"/>
</dbReference>
<organism evidence="3">
    <name type="scientific">Chaetoceros debilis</name>
    <dbReference type="NCBI Taxonomy" id="122233"/>
    <lineage>
        <taxon>Eukaryota</taxon>
        <taxon>Sar</taxon>
        <taxon>Stramenopiles</taxon>
        <taxon>Ochrophyta</taxon>
        <taxon>Bacillariophyta</taxon>
        <taxon>Coscinodiscophyceae</taxon>
        <taxon>Chaetocerotophycidae</taxon>
        <taxon>Chaetocerotales</taxon>
        <taxon>Chaetocerotaceae</taxon>
        <taxon>Chaetoceros</taxon>
    </lineage>
</organism>
<sequence length="141" mass="15415">MKFPAILIVSILASCQAGDKEYVRRRAKNVFYAAKMPKATKSPSIKTTKAPTVSKVSKSPSMVTTKVPKATKSPSMVTTKPPTVPKATKSPSMVTTKVPKATKSPCQYYKGSKDHEGSKGRSKKRGSQCSFYYSFFRHGIC</sequence>
<protein>
    <submittedName>
        <fullName evidence="3">Uncharacterized protein</fullName>
    </submittedName>
</protein>
<dbReference type="AlphaFoldDB" id="A0A7S3PZ12"/>
<reference evidence="3" key="1">
    <citation type="submission" date="2021-01" db="EMBL/GenBank/DDBJ databases">
        <authorList>
            <person name="Corre E."/>
            <person name="Pelletier E."/>
            <person name="Niang G."/>
            <person name="Scheremetjew M."/>
            <person name="Finn R."/>
            <person name="Kale V."/>
            <person name="Holt S."/>
            <person name="Cochrane G."/>
            <person name="Meng A."/>
            <person name="Brown T."/>
            <person name="Cohen L."/>
        </authorList>
    </citation>
    <scope>NUCLEOTIDE SEQUENCE</scope>
    <source>
        <strain evidence="3">MM31A-1</strain>
    </source>
</reference>
<feature type="compositionally biased region" description="Low complexity" evidence="1">
    <location>
        <begin position="71"/>
        <end position="92"/>
    </location>
</feature>
<feature type="region of interest" description="Disordered" evidence="1">
    <location>
        <begin position="42"/>
        <end position="126"/>
    </location>
</feature>
<accession>A0A7S3PZ12</accession>
<gene>
    <name evidence="3" type="ORF">CDEB00056_LOCUS5312</name>
</gene>
<evidence type="ECO:0000256" key="1">
    <source>
        <dbReference type="SAM" id="MobiDB-lite"/>
    </source>
</evidence>
<feature type="chain" id="PRO_5031236361" evidence="2">
    <location>
        <begin position="18"/>
        <end position="141"/>
    </location>
</feature>
<keyword evidence="2" id="KW-0732">Signal</keyword>
<name>A0A7S3PZ12_9STRA</name>
<feature type="signal peptide" evidence="2">
    <location>
        <begin position="1"/>
        <end position="17"/>
    </location>
</feature>